<evidence type="ECO:0000259" key="4">
    <source>
        <dbReference type="Pfam" id="PF13193"/>
    </source>
</evidence>
<sequence>MTHPQDALHASSLSSPESFWAHQASQLHWHKTPTTILRQYTKSLPSSDTSHEHWEWFPDGEISTCYNCIDRHIIAGHGDAPAIFYDSPVTGAKQKITYAELLDEVETFTAVLRDEGVRKGDTVLVYMPMIPAVIIGLLAISRLGAIHAVVFGGFAPNALAQRIDASRPAAILTASCGIDGNKPPIPYREYITEAERLARWKTPKTIIWQREQLGWHPLDRSRGERNWNRLVRSARLRGQRIKECVPVKATDVVYVIYTSGTTGLPKGVVREAGGHAVGLSLSMRQIFGIQGPGDVMACFSDIGWVVSHSYTLYGPLLVGAATVLYEGKPVGTPDTSAFWRIIEEYKVNAMFTAPTALRAIRKDDPDNKQLTRIAHDGLQAAHPLLIRPGSAGKPMPGFDVRVVDDEGNELGTGKMGNIVLKMPLAPTAFRTLWKDEERFYRGYLKRFSGKWLDTGDAGIMDQDGYVHIMARSDDIINVAAHRLSTGKFTEACVVGIPDALKGQLPFAFVLSSSNILHDDTQLLAEIQKLVRTQVGPIASLGGMIRMTTTAKPIIPKTRSGKTLRRVLRELLENAVHGEFDKDVSVPSTVEDASVVDSARAAVRGYFEKRAGDHKAIEDRAKL</sequence>
<dbReference type="Pfam" id="PF16177">
    <property type="entry name" value="ACAS_N"/>
    <property type="match status" value="1"/>
</dbReference>
<feature type="domain" description="AMP-dependent synthetase/ligase" evidence="3">
    <location>
        <begin position="75"/>
        <end position="368"/>
    </location>
</feature>
<keyword evidence="2" id="KW-1133">Transmembrane helix</keyword>
<dbReference type="Pfam" id="PF13193">
    <property type="entry name" value="AMP-binding_C"/>
    <property type="match status" value="1"/>
</dbReference>
<dbReference type="Gene3D" id="3.40.50.12780">
    <property type="entry name" value="N-terminal domain of ligase-like"/>
    <property type="match status" value="2"/>
</dbReference>
<proteinExistence type="inferred from homology"/>
<evidence type="ECO:0000313" key="6">
    <source>
        <dbReference type="EMBL" id="ROV96799.1"/>
    </source>
</evidence>
<dbReference type="AlphaFoldDB" id="A0A423W0Q8"/>
<evidence type="ECO:0000259" key="3">
    <source>
        <dbReference type="Pfam" id="PF00501"/>
    </source>
</evidence>
<evidence type="ECO:0008006" key="8">
    <source>
        <dbReference type="Google" id="ProtNLM"/>
    </source>
</evidence>
<gene>
    <name evidence="6" type="ORF">VMCG_07907</name>
</gene>
<evidence type="ECO:0000259" key="5">
    <source>
        <dbReference type="Pfam" id="PF16177"/>
    </source>
</evidence>
<dbReference type="InterPro" id="IPR045851">
    <property type="entry name" value="AMP-bd_C_sf"/>
</dbReference>
<name>A0A423W0Q8_9PEZI</name>
<keyword evidence="2" id="KW-0472">Membrane</keyword>
<dbReference type="PANTHER" id="PTHR43347:SF3">
    <property type="entry name" value="ACYL-COA SYNTHETASE SHORT-CHAIN FAMILY MEMBER 3, MITOCHONDRIAL"/>
    <property type="match status" value="1"/>
</dbReference>
<dbReference type="Gene3D" id="3.30.300.30">
    <property type="match status" value="1"/>
</dbReference>
<dbReference type="InterPro" id="IPR020845">
    <property type="entry name" value="AMP-binding_CS"/>
</dbReference>
<reference evidence="6 7" key="1">
    <citation type="submission" date="2015-09" db="EMBL/GenBank/DDBJ databases">
        <title>Host preference determinants of Valsa canker pathogens revealed by comparative genomics.</title>
        <authorList>
            <person name="Yin Z."/>
            <person name="Huang L."/>
        </authorList>
    </citation>
    <scope>NUCLEOTIDE SEQUENCE [LARGE SCALE GENOMIC DNA]</scope>
    <source>
        <strain evidence="6 7">03-1</strain>
    </source>
</reference>
<comment type="caution">
    <text evidence="6">The sequence shown here is derived from an EMBL/GenBank/DDBJ whole genome shotgun (WGS) entry which is preliminary data.</text>
</comment>
<dbReference type="SUPFAM" id="SSF56801">
    <property type="entry name" value="Acetyl-CoA synthetase-like"/>
    <property type="match status" value="1"/>
</dbReference>
<protein>
    <recommendedName>
        <fullName evidence="8">AMP-dependent synthetase/ligase domain-containing protein</fullName>
    </recommendedName>
</protein>
<evidence type="ECO:0000256" key="1">
    <source>
        <dbReference type="ARBA" id="ARBA00006432"/>
    </source>
</evidence>
<dbReference type="PROSITE" id="PS00455">
    <property type="entry name" value="AMP_BINDING"/>
    <property type="match status" value="1"/>
</dbReference>
<feature type="domain" description="Acetyl-coenzyme A synthetase N-terminal" evidence="5">
    <location>
        <begin position="6"/>
        <end position="68"/>
    </location>
</feature>
<dbReference type="EMBL" id="LKEA01000031">
    <property type="protein sequence ID" value="ROV96799.1"/>
    <property type="molecule type" value="Genomic_DNA"/>
</dbReference>
<dbReference type="GO" id="GO:0050218">
    <property type="term" value="F:propionate-CoA ligase activity"/>
    <property type="evidence" value="ECO:0007669"/>
    <property type="project" value="TreeGrafter"/>
</dbReference>
<dbReference type="InterPro" id="IPR042099">
    <property type="entry name" value="ANL_N_sf"/>
</dbReference>
<evidence type="ECO:0000256" key="2">
    <source>
        <dbReference type="SAM" id="Phobius"/>
    </source>
</evidence>
<feature type="domain" description="AMP-binding enzyme C-terminal" evidence="4">
    <location>
        <begin position="489"/>
        <end position="561"/>
    </location>
</feature>
<accession>A0A423W0Q8</accession>
<dbReference type="PANTHER" id="PTHR43347">
    <property type="entry name" value="ACYL-COA SYNTHETASE"/>
    <property type="match status" value="1"/>
</dbReference>
<dbReference type="InterPro" id="IPR032387">
    <property type="entry name" value="ACAS_N"/>
</dbReference>
<dbReference type="InterPro" id="IPR000873">
    <property type="entry name" value="AMP-dep_synth/lig_dom"/>
</dbReference>
<keyword evidence="2" id="KW-0812">Transmembrane</keyword>
<dbReference type="Pfam" id="PF00501">
    <property type="entry name" value="AMP-binding"/>
    <property type="match status" value="1"/>
</dbReference>
<dbReference type="OrthoDB" id="1706066at2759"/>
<keyword evidence="7" id="KW-1185">Reference proteome</keyword>
<dbReference type="InterPro" id="IPR025110">
    <property type="entry name" value="AMP-bd_C"/>
</dbReference>
<dbReference type="Proteomes" id="UP000283895">
    <property type="component" value="Unassembled WGS sequence"/>
</dbReference>
<feature type="transmembrane region" description="Helical" evidence="2">
    <location>
        <begin position="123"/>
        <end position="141"/>
    </location>
</feature>
<dbReference type="STRING" id="356882.A0A423W0Q8"/>
<evidence type="ECO:0000313" key="7">
    <source>
        <dbReference type="Proteomes" id="UP000283895"/>
    </source>
</evidence>
<comment type="similarity">
    <text evidence="1">Belongs to the ATP-dependent AMP-binding enzyme family.</text>
</comment>
<organism evidence="6 7">
    <name type="scientific">Cytospora schulzeri</name>
    <dbReference type="NCBI Taxonomy" id="448051"/>
    <lineage>
        <taxon>Eukaryota</taxon>
        <taxon>Fungi</taxon>
        <taxon>Dikarya</taxon>
        <taxon>Ascomycota</taxon>
        <taxon>Pezizomycotina</taxon>
        <taxon>Sordariomycetes</taxon>
        <taxon>Sordariomycetidae</taxon>
        <taxon>Diaporthales</taxon>
        <taxon>Cytosporaceae</taxon>
        <taxon>Cytospora</taxon>
    </lineage>
</organism>